<sequence length="152" mass="17315">MALFWDQPPILDASARTTKLCRRSGTSVPDGFRRRAPRRFGRYGSKAVGMQFTSLRCLEKAKTTRMRNEDRSFFHTTSTPSSSKSYKVLSSDPGGQTTFLLGHISQQLAIFALNHTSIPPKQYAAYPSLSIIRVRLVWPRRLALSTLRWTRH</sequence>
<dbReference type="Proteomes" id="UP001201163">
    <property type="component" value="Unassembled WGS sequence"/>
</dbReference>
<dbReference type="EMBL" id="JAKELL010000045">
    <property type="protein sequence ID" value="KAH8987919.1"/>
    <property type="molecule type" value="Genomic_DNA"/>
</dbReference>
<proteinExistence type="predicted"/>
<name>A0AAD4QBU1_9AGAM</name>
<feature type="compositionally biased region" description="Low complexity" evidence="1">
    <location>
        <begin position="74"/>
        <end position="88"/>
    </location>
</feature>
<evidence type="ECO:0000313" key="2">
    <source>
        <dbReference type="EMBL" id="KAH8987919.1"/>
    </source>
</evidence>
<protein>
    <submittedName>
        <fullName evidence="2">Uncharacterized protein</fullName>
    </submittedName>
</protein>
<dbReference type="AlphaFoldDB" id="A0AAD4QBU1"/>
<accession>A0AAD4QBU1</accession>
<organism evidence="2 3">
    <name type="scientific">Lactarius akahatsu</name>
    <dbReference type="NCBI Taxonomy" id="416441"/>
    <lineage>
        <taxon>Eukaryota</taxon>
        <taxon>Fungi</taxon>
        <taxon>Dikarya</taxon>
        <taxon>Basidiomycota</taxon>
        <taxon>Agaricomycotina</taxon>
        <taxon>Agaricomycetes</taxon>
        <taxon>Russulales</taxon>
        <taxon>Russulaceae</taxon>
        <taxon>Lactarius</taxon>
    </lineage>
</organism>
<evidence type="ECO:0000313" key="3">
    <source>
        <dbReference type="Proteomes" id="UP001201163"/>
    </source>
</evidence>
<comment type="caution">
    <text evidence="2">The sequence shown here is derived from an EMBL/GenBank/DDBJ whole genome shotgun (WGS) entry which is preliminary data.</text>
</comment>
<gene>
    <name evidence="2" type="ORF">EDB92DRAFT_1875031</name>
</gene>
<evidence type="ECO:0000256" key="1">
    <source>
        <dbReference type="SAM" id="MobiDB-lite"/>
    </source>
</evidence>
<reference evidence="2" key="1">
    <citation type="submission" date="2022-01" db="EMBL/GenBank/DDBJ databases">
        <title>Comparative genomics reveals a dynamic genome evolution in the ectomycorrhizal milk-cap (Lactarius) mushrooms.</title>
        <authorList>
            <consortium name="DOE Joint Genome Institute"/>
            <person name="Lebreton A."/>
            <person name="Tang N."/>
            <person name="Kuo A."/>
            <person name="LaButti K."/>
            <person name="Drula E."/>
            <person name="Barry K."/>
            <person name="Clum A."/>
            <person name="Lipzen A."/>
            <person name="Mousain D."/>
            <person name="Ng V."/>
            <person name="Wang R."/>
            <person name="Wang X."/>
            <person name="Dai Y."/>
            <person name="Henrissat B."/>
            <person name="Grigoriev I.V."/>
            <person name="Guerin-Laguette A."/>
            <person name="Yu F."/>
            <person name="Martin F.M."/>
        </authorList>
    </citation>
    <scope>NUCLEOTIDE SEQUENCE</scope>
    <source>
        <strain evidence="2">QP</strain>
    </source>
</reference>
<feature type="region of interest" description="Disordered" evidence="1">
    <location>
        <begin position="68"/>
        <end position="88"/>
    </location>
</feature>
<keyword evidence="3" id="KW-1185">Reference proteome</keyword>